<keyword evidence="1" id="KW-0175">Coiled coil</keyword>
<dbReference type="Pfam" id="PF10112">
    <property type="entry name" value="Halogen_Hydrol"/>
    <property type="match status" value="1"/>
</dbReference>
<feature type="transmembrane region" description="Helical" evidence="2">
    <location>
        <begin position="73"/>
        <end position="92"/>
    </location>
</feature>
<evidence type="ECO:0000256" key="2">
    <source>
        <dbReference type="SAM" id="Phobius"/>
    </source>
</evidence>
<dbReference type="RefSeq" id="WP_108783325.1">
    <property type="nucleotide sequence ID" value="NZ_OMKW01000004.1"/>
</dbReference>
<keyword evidence="2" id="KW-0812">Transmembrane</keyword>
<proteinExistence type="predicted"/>
<organism evidence="3 4">
    <name type="scientific">Pontivivens insulae</name>
    <dbReference type="NCBI Taxonomy" id="1639689"/>
    <lineage>
        <taxon>Bacteria</taxon>
        <taxon>Pseudomonadati</taxon>
        <taxon>Pseudomonadota</taxon>
        <taxon>Alphaproteobacteria</taxon>
        <taxon>Rhodobacterales</taxon>
        <taxon>Paracoccaceae</taxon>
        <taxon>Pontivivens</taxon>
    </lineage>
</organism>
<sequence>MAKRFGGKFSPDTPAGDTRGRVEVDLNLNIGKKRSNLEGRAVSQGRARLWFLSAASIPLLIAGILQIGSGDALAILGELGAFGMLMFGIWMTREGIKAEAAYDARTVARPPRIPRKIIGGLGIGVGVGLAAAFSWPLGMVQGALYGALAVAAHLISFGLDPMKAKGLDEHSEFERDRVAGAVDRAEDTLAEIISEAERTGDRQVQARVEGFAATARAMFRKVEADPRDLGRARKFLGVYLRGTRDATTKFADLWGRARDEQAKQKYLALLDDLEQQFQAQDEALLLNDRSALDIEIEVLSDRLKQEGVRPRNME</sequence>
<dbReference type="Proteomes" id="UP000244932">
    <property type="component" value="Unassembled WGS sequence"/>
</dbReference>
<gene>
    <name evidence="3" type="ORF">POI8812_02941</name>
</gene>
<dbReference type="InterPro" id="IPR018770">
    <property type="entry name" value="ChloroindolylP_hydrolase"/>
</dbReference>
<dbReference type="AlphaFoldDB" id="A0A2R8AEC0"/>
<keyword evidence="4" id="KW-1185">Reference proteome</keyword>
<accession>A0A2R8AEC0</accession>
<protein>
    <recommendedName>
        <fullName evidence="5">5-bromo-4-chloroindolyl phosphate hydrolysis protein</fullName>
    </recommendedName>
</protein>
<keyword evidence="2" id="KW-0472">Membrane</keyword>
<name>A0A2R8AEC0_9RHOB</name>
<evidence type="ECO:0008006" key="5">
    <source>
        <dbReference type="Google" id="ProtNLM"/>
    </source>
</evidence>
<dbReference type="OrthoDB" id="7375296at2"/>
<keyword evidence="2" id="KW-1133">Transmembrane helix</keyword>
<feature type="transmembrane region" description="Helical" evidence="2">
    <location>
        <begin position="49"/>
        <end position="67"/>
    </location>
</feature>
<evidence type="ECO:0000313" key="3">
    <source>
        <dbReference type="EMBL" id="SPF30601.1"/>
    </source>
</evidence>
<feature type="transmembrane region" description="Helical" evidence="2">
    <location>
        <begin position="113"/>
        <end position="133"/>
    </location>
</feature>
<evidence type="ECO:0000256" key="1">
    <source>
        <dbReference type="SAM" id="Coils"/>
    </source>
</evidence>
<reference evidence="3 4" key="1">
    <citation type="submission" date="2018-03" db="EMBL/GenBank/DDBJ databases">
        <authorList>
            <person name="Keele B.F."/>
        </authorList>
    </citation>
    <scope>NUCLEOTIDE SEQUENCE [LARGE SCALE GENOMIC DNA]</scope>
    <source>
        <strain evidence="3 4">CeCT 8812</strain>
    </source>
</reference>
<feature type="coiled-coil region" evidence="1">
    <location>
        <begin position="256"/>
        <end position="283"/>
    </location>
</feature>
<dbReference type="EMBL" id="OMKW01000004">
    <property type="protein sequence ID" value="SPF30601.1"/>
    <property type="molecule type" value="Genomic_DNA"/>
</dbReference>
<evidence type="ECO:0000313" key="4">
    <source>
        <dbReference type="Proteomes" id="UP000244932"/>
    </source>
</evidence>